<name>A0A6A4QB38_LUPAL</name>
<organism evidence="1 2">
    <name type="scientific">Lupinus albus</name>
    <name type="common">White lupine</name>
    <name type="synonym">Lupinus termis</name>
    <dbReference type="NCBI Taxonomy" id="3870"/>
    <lineage>
        <taxon>Eukaryota</taxon>
        <taxon>Viridiplantae</taxon>
        <taxon>Streptophyta</taxon>
        <taxon>Embryophyta</taxon>
        <taxon>Tracheophyta</taxon>
        <taxon>Spermatophyta</taxon>
        <taxon>Magnoliopsida</taxon>
        <taxon>eudicotyledons</taxon>
        <taxon>Gunneridae</taxon>
        <taxon>Pentapetalae</taxon>
        <taxon>rosids</taxon>
        <taxon>fabids</taxon>
        <taxon>Fabales</taxon>
        <taxon>Fabaceae</taxon>
        <taxon>Papilionoideae</taxon>
        <taxon>50 kb inversion clade</taxon>
        <taxon>genistoids sensu lato</taxon>
        <taxon>core genistoids</taxon>
        <taxon>Genisteae</taxon>
        <taxon>Lupinus</taxon>
    </lineage>
</organism>
<protein>
    <submittedName>
        <fullName evidence="1">Putative endonuclease/exonuclease/phosphatase</fullName>
    </submittedName>
</protein>
<sequence>MVFVSEPMISLEDINPLFWSALNLKLFVVNNRASLLPNIWGLCRVDLSPIIIANSSEQISVSITLDNQLVNVCAVYAKTCYLQRRNLWGFGFPSRISSEDFRNFSDSSNLIHLLTRDSEFTWTNRRRGVRLTKKRLDRSLYNDNWLEVWNQVACCTLPRVASDHNPLLFSATNDNARRISQFSFHRMWLNHSDCSRVVAESWRNEVYGCPMFILSQKLKNLKSVLKDWNKNIFGDVHLRVQNALANVDQIQNQISAVGPSSQLLDDEADAQQSLLLALKIEEDFWREKTRLNWHNLGDRNTSFFHKVTKIKHVSKSLTLLKEGDHFLTNNDEITSHVLNYFTNLFASSNIISNNGLVQSMIPKLVSAGDNLMLSSIPSDAEIKSAVFSMNGDGALDPDGFGGCFYQHFWDVVHKDVCNSVRQFFTQG</sequence>
<dbReference type="InterPro" id="IPR036691">
    <property type="entry name" value="Endo/exonu/phosph_ase_sf"/>
</dbReference>
<keyword evidence="1" id="KW-0269">Exonuclease</keyword>
<dbReference type="GO" id="GO:0004519">
    <property type="term" value="F:endonuclease activity"/>
    <property type="evidence" value="ECO:0007669"/>
    <property type="project" value="UniProtKB-KW"/>
</dbReference>
<evidence type="ECO:0000313" key="2">
    <source>
        <dbReference type="Proteomes" id="UP000447434"/>
    </source>
</evidence>
<evidence type="ECO:0000313" key="1">
    <source>
        <dbReference type="EMBL" id="KAE9611158.1"/>
    </source>
</evidence>
<keyword evidence="1" id="KW-0255">Endonuclease</keyword>
<dbReference type="PANTHER" id="PTHR33710">
    <property type="entry name" value="BNAC02G09200D PROTEIN"/>
    <property type="match status" value="1"/>
</dbReference>
<accession>A0A6A4QB38</accession>
<reference evidence="2" key="1">
    <citation type="journal article" date="2020" name="Nat. Commun.">
        <title>Genome sequence of the cluster root forming white lupin.</title>
        <authorList>
            <person name="Hufnagel B."/>
            <person name="Marques A."/>
            <person name="Soriano A."/>
            <person name="Marques L."/>
            <person name="Divol F."/>
            <person name="Doumas P."/>
            <person name="Sallet E."/>
            <person name="Mancinotti D."/>
            <person name="Carrere S."/>
            <person name="Marande W."/>
            <person name="Arribat S."/>
            <person name="Keller J."/>
            <person name="Huneau C."/>
            <person name="Blein T."/>
            <person name="Aime D."/>
            <person name="Laguerre M."/>
            <person name="Taylor J."/>
            <person name="Schubert V."/>
            <person name="Nelson M."/>
            <person name="Geu-Flores F."/>
            <person name="Crespi M."/>
            <person name="Gallardo-Guerrero K."/>
            <person name="Delaux P.-M."/>
            <person name="Salse J."/>
            <person name="Berges H."/>
            <person name="Guyot R."/>
            <person name="Gouzy J."/>
            <person name="Peret B."/>
        </authorList>
    </citation>
    <scope>NUCLEOTIDE SEQUENCE [LARGE SCALE GENOMIC DNA]</scope>
    <source>
        <strain evidence="2">cv. Amiga</strain>
    </source>
</reference>
<comment type="caution">
    <text evidence="1">The sequence shown here is derived from an EMBL/GenBank/DDBJ whole genome shotgun (WGS) entry which is preliminary data.</text>
</comment>
<dbReference type="EMBL" id="WOCE01000007">
    <property type="protein sequence ID" value="KAE9611158.1"/>
    <property type="molecule type" value="Genomic_DNA"/>
</dbReference>
<dbReference type="Proteomes" id="UP000447434">
    <property type="component" value="Chromosome 7"/>
</dbReference>
<dbReference type="AlphaFoldDB" id="A0A6A4QB38"/>
<dbReference type="SUPFAM" id="SSF56219">
    <property type="entry name" value="DNase I-like"/>
    <property type="match status" value="1"/>
</dbReference>
<keyword evidence="1" id="KW-0540">Nuclease</keyword>
<dbReference type="GO" id="GO:0004527">
    <property type="term" value="F:exonuclease activity"/>
    <property type="evidence" value="ECO:0007669"/>
    <property type="project" value="UniProtKB-KW"/>
</dbReference>
<gene>
    <name evidence="1" type="ORF">Lalb_Chr07g0194701</name>
</gene>
<proteinExistence type="predicted"/>
<dbReference type="PANTHER" id="PTHR33710:SF77">
    <property type="entry name" value="DNASE I-LIKE SUPERFAMILY PROTEIN"/>
    <property type="match status" value="1"/>
</dbReference>
<dbReference type="OrthoDB" id="1430812at2759"/>
<keyword evidence="2" id="KW-1185">Reference proteome</keyword>
<keyword evidence="1" id="KW-0378">Hydrolase</keyword>